<accession>A0ABR9CAH6</accession>
<keyword evidence="4" id="KW-0378">Hydrolase</keyword>
<proteinExistence type="predicted"/>
<comment type="catalytic activity">
    <reaction evidence="1">
        <text>a beta-lactam + H2O = a substituted beta-amino acid</text>
        <dbReference type="Rhea" id="RHEA:20401"/>
        <dbReference type="ChEBI" id="CHEBI:15377"/>
        <dbReference type="ChEBI" id="CHEBI:35627"/>
        <dbReference type="ChEBI" id="CHEBI:140347"/>
        <dbReference type="EC" id="3.5.2.6"/>
    </reaction>
</comment>
<feature type="chain" id="PRO_5045086931" evidence="2">
    <location>
        <begin position="25"/>
        <end position="395"/>
    </location>
</feature>
<keyword evidence="5" id="KW-1185">Reference proteome</keyword>
<dbReference type="EMBL" id="JACYXJ010000003">
    <property type="protein sequence ID" value="MBD8876080.1"/>
    <property type="molecule type" value="Genomic_DNA"/>
</dbReference>
<dbReference type="PANTHER" id="PTHR35333:SF5">
    <property type="entry name" value="CONSERVED LIPOPROTEIN LPQF-RELATED"/>
    <property type="match status" value="1"/>
</dbReference>
<organism evidence="4 5">
    <name type="scientific">Roseibium polysiphoniae</name>
    <dbReference type="NCBI Taxonomy" id="2571221"/>
    <lineage>
        <taxon>Bacteria</taxon>
        <taxon>Pseudomonadati</taxon>
        <taxon>Pseudomonadota</taxon>
        <taxon>Alphaproteobacteria</taxon>
        <taxon>Hyphomicrobiales</taxon>
        <taxon>Stappiaceae</taxon>
        <taxon>Roseibium</taxon>
    </lineage>
</organism>
<name>A0ABR9CAH6_9HYPH</name>
<dbReference type="InterPro" id="IPR045155">
    <property type="entry name" value="Beta-lactam_cat"/>
</dbReference>
<feature type="domain" description="Beta-lactamase class A catalytic" evidence="3">
    <location>
        <begin position="156"/>
        <end position="234"/>
    </location>
</feature>
<comment type="caution">
    <text evidence="4">The sequence shown here is derived from an EMBL/GenBank/DDBJ whole genome shotgun (WGS) entry which is preliminary data.</text>
</comment>
<evidence type="ECO:0000256" key="2">
    <source>
        <dbReference type="SAM" id="SignalP"/>
    </source>
</evidence>
<evidence type="ECO:0000256" key="1">
    <source>
        <dbReference type="ARBA" id="ARBA00001526"/>
    </source>
</evidence>
<keyword evidence="2" id="KW-0732">Signal</keyword>
<dbReference type="GO" id="GO:0016787">
    <property type="term" value="F:hydrolase activity"/>
    <property type="evidence" value="ECO:0007669"/>
    <property type="project" value="UniProtKB-KW"/>
</dbReference>
<evidence type="ECO:0000313" key="5">
    <source>
        <dbReference type="Proteomes" id="UP000615687"/>
    </source>
</evidence>
<dbReference type="InterPro" id="IPR012338">
    <property type="entry name" value="Beta-lactam/transpept-like"/>
</dbReference>
<evidence type="ECO:0000313" key="4">
    <source>
        <dbReference type="EMBL" id="MBD8876080.1"/>
    </source>
</evidence>
<dbReference type="SUPFAM" id="SSF56601">
    <property type="entry name" value="beta-lactamase/transpeptidase-like"/>
    <property type="match status" value="1"/>
</dbReference>
<dbReference type="RefSeq" id="WP_192108585.1">
    <property type="nucleotide sequence ID" value="NZ_JACYXJ010000003.1"/>
</dbReference>
<dbReference type="Gene3D" id="3.40.710.10">
    <property type="entry name" value="DD-peptidase/beta-lactamase superfamily"/>
    <property type="match status" value="1"/>
</dbReference>
<sequence length="395" mass="43014">MMKRCLVLPVTLLIYALSALSVGATSSMSDATFLRNLWNEQAVTANDLSPLFLKAVPLEELQELSRQFKADYGEATSVVPGATAGEFNLRTATHDVLITLGRGDDGTITSLLVKQIQVRASPKELLARLPDFGHDHGHLLLRNGRVISQASPTADLAIGSGFKIFVLQQLEDAINAGLTGWETILILEPRHKSLPSGTLQNWPDGHRLTVETAALLMISQSDNTATDLIMDHLAELPSHRPGDNKALLTTRQFFQLKADPILAAEFSSASEETRRELLERLSKAELPSVDAVSRPYQPGIEWYASAEDLCAALDRIAHLPAVTANPGFALEDDWHSAAFKGGSEIGVLNHTYVLDEADGTRWCFSATWNQTEPLDETAIHAALGTLLARLPELAE</sequence>
<gene>
    <name evidence="4" type="ORF">IG617_07270</name>
</gene>
<dbReference type="Proteomes" id="UP000615687">
    <property type="component" value="Unassembled WGS sequence"/>
</dbReference>
<protein>
    <submittedName>
        <fullName evidence="4">Serine hydrolase</fullName>
    </submittedName>
</protein>
<dbReference type="InterPro" id="IPR000871">
    <property type="entry name" value="Beta-lactam_class-A"/>
</dbReference>
<evidence type="ECO:0000259" key="3">
    <source>
        <dbReference type="Pfam" id="PF13354"/>
    </source>
</evidence>
<dbReference type="Pfam" id="PF13354">
    <property type="entry name" value="Beta-lactamase2"/>
    <property type="match status" value="1"/>
</dbReference>
<dbReference type="PANTHER" id="PTHR35333">
    <property type="entry name" value="BETA-LACTAMASE"/>
    <property type="match status" value="1"/>
</dbReference>
<reference evidence="4 5" key="1">
    <citation type="submission" date="2020-09" db="EMBL/GenBank/DDBJ databases">
        <title>The genome sequence of type strain Labrenzia polysiphoniae KACC 19711.</title>
        <authorList>
            <person name="Liu Y."/>
        </authorList>
    </citation>
    <scope>NUCLEOTIDE SEQUENCE [LARGE SCALE GENOMIC DNA]</scope>
    <source>
        <strain evidence="4 5">KACC 19711</strain>
    </source>
</reference>
<feature type="signal peptide" evidence="2">
    <location>
        <begin position="1"/>
        <end position="24"/>
    </location>
</feature>